<dbReference type="EMBL" id="QCYY01001422">
    <property type="protein sequence ID" value="ROT78167.1"/>
    <property type="molecule type" value="Genomic_DNA"/>
</dbReference>
<dbReference type="Proteomes" id="UP000283509">
    <property type="component" value="Unassembled WGS sequence"/>
</dbReference>
<feature type="transmembrane region" description="Helical" evidence="2">
    <location>
        <begin position="286"/>
        <end position="305"/>
    </location>
</feature>
<feature type="compositionally biased region" description="Polar residues" evidence="1">
    <location>
        <begin position="99"/>
        <end position="110"/>
    </location>
</feature>
<feature type="compositionally biased region" description="Basic and acidic residues" evidence="1">
    <location>
        <begin position="51"/>
        <end position="67"/>
    </location>
</feature>
<feature type="compositionally biased region" description="Polar residues" evidence="1">
    <location>
        <begin position="80"/>
        <end position="91"/>
    </location>
</feature>
<sequence length="389" mass="42832">MSEMEPAPKIEKKQALSHSQQVPAPLKLKSMTFVDPDVRRDQSGDNPPYDFKPEVKAPTRIAEEKQVKPGRQKKGKTYDPQGSQQKHVTFSETEKENDTPTVNGSAGGQESDSEDPLYSTVKPKSKQSIPSGSSQHRKGDSEEDFKGGRGAKTQKKGVKKALQGLRNPKAQGVDNKAFVGDDEQDPVDMPPRSQAPLGPILKKPANTSTPTQDPNISKNLGTVPLRQSYTGDQFRASGSYESQHLISSFGYNALPVKECPPPLVLSVGETVLESAGKKPVEVTNRALGEIFAFITFPFTCFALFFHHLLRFILLGIIRPLFVDSLILIVEYLLHPFVNGVVRPILLSLYGASASVSETLVVCVRPVTTILQSFRLVEVNYTRKYSIEEI</sequence>
<accession>A0A3R7N5Z8</accession>
<evidence type="ECO:0000313" key="4">
    <source>
        <dbReference type="Proteomes" id="UP000283509"/>
    </source>
</evidence>
<comment type="caution">
    <text evidence="3">The sequence shown here is derived from an EMBL/GenBank/DDBJ whole genome shotgun (WGS) entry which is preliminary data.</text>
</comment>
<feature type="compositionally biased region" description="Basic and acidic residues" evidence="1">
    <location>
        <begin position="137"/>
        <end position="147"/>
    </location>
</feature>
<reference evidence="3 4" key="2">
    <citation type="submission" date="2019-01" db="EMBL/GenBank/DDBJ databases">
        <title>The decoding of complex shrimp genome reveals the adaptation for benthos swimmer, frequently molting mechanism and breeding impact on genome.</title>
        <authorList>
            <person name="Sun Y."/>
            <person name="Gao Y."/>
            <person name="Yu Y."/>
        </authorList>
    </citation>
    <scope>NUCLEOTIDE SEQUENCE [LARGE SCALE GENOMIC DNA]</scope>
    <source>
        <tissue evidence="3">Muscle</tissue>
    </source>
</reference>
<feature type="compositionally biased region" description="Basic and acidic residues" evidence="1">
    <location>
        <begin position="1"/>
        <end position="14"/>
    </location>
</feature>
<proteinExistence type="predicted"/>
<gene>
    <name evidence="3" type="ORF">C7M84_003130</name>
</gene>
<keyword evidence="2" id="KW-0812">Transmembrane</keyword>
<evidence type="ECO:0000256" key="2">
    <source>
        <dbReference type="SAM" id="Phobius"/>
    </source>
</evidence>
<feature type="compositionally biased region" description="Polar residues" evidence="1">
    <location>
        <begin position="205"/>
        <end position="222"/>
    </location>
</feature>
<reference evidence="3 4" key="1">
    <citation type="submission" date="2018-04" db="EMBL/GenBank/DDBJ databases">
        <authorList>
            <person name="Zhang X."/>
            <person name="Yuan J."/>
            <person name="Li F."/>
            <person name="Xiang J."/>
        </authorList>
    </citation>
    <scope>NUCLEOTIDE SEQUENCE [LARGE SCALE GENOMIC DNA]</scope>
    <source>
        <tissue evidence="3">Muscle</tissue>
    </source>
</reference>
<protein>
    <submittedName>
        <fullName evidence="3">Uncharacterized protein</fullName>
    </submittedName>
</protein>
<dbReference type="OrthoDB" id="10045204at2759"/>
<evidence type="ECO:0000313" key="3">
    <source>
        <dbReference type="EMBL" id="ROT78167.1"/>
    </source>
</evidence>
<keyword evidence="2" id="KW-1133">Transmembrane helix</keyword>
<dbReference type="STRING" id="6689.A0A3R7N5Z8"/>
<dbReference type="AlphaFoldDB" id="A0A3R7N5Z8"/>
<name>A0A3R7N5Z8_PENVA</name>
<keyword evidence="4" id="KW-1185">Reference proteome</keyword>
<organism evidence="3 4">
    <name type="scientific">Penaeus vannamei</name>
    <name type="common">Whiteleg shrimp</name>
    <name type="synonym">Litopenaeus vannamei</name>
    <dbReference type="NCBI Taxonomy" id="6689"/>
    <lineage>
        <taxon>Eukaryota</taxon>
        <taxon>Metazoa</taxon>
        <taxon>Ecdysozoa</taxon>
        <taxon>Arthropoda</taxon>
        <taxon>Crustacea</taxon>
        <taxon>Multicrustacea</taxon>
        <taxon>Malacostraca</taxon>
        <taxon>Eumalacostraca</taxon>
        <taxon>Eucarida</taxon>
        <taxon>Decapoda</taxon>
        <taxon>Dendrobranchiata</taxon>
        <taxon>Penaeoidea</taxon>
        <taxon>Penaeidae</taxon>
        <taxon>Penaeus</taxon>
    </lineage>
</organism>
<evidence type="ECO:0000256" key="1">
    <source>
        <dbReference type="SAM" id="MobiDB-lite"/>
    </source>
</evidence>
<feature type="region of interest" description="Disordered" evidence="1">
    <location>
        <begin position="1"/>
        <end position="222"/>
    </location>
</feature>
<keyword evidence="2" id="KW-0472">Membrane</keyword>